<sequence length="173" mass="19280">MEKKLTAGKKQSETLKIKGYLNHLASFTQAIDSHAHITGRWETPCTDCKIANKRSLIRPKDERSPEVQRNLLGEKQLRLKEDSWKDFSPRKHDWQSQALVQQGERSSGGSMRFFQLTIRANQASSSRSDAGSISTVIHVGQEASHGSGSDDGSISTVFYTPRRESHEFGAGHA</sequence>
<reference evidence="1" key="1">
    <citation type="submission" date="2023-06" db="EMBL/GenBank/DDBJ databases">
        <title>Genome-scale phylogeny and comparative genomics of the fungal order Sordariales.</title>
        <authorList>
            <consortium name="Lawrence Berkeley National Laboratory"/>
            <person name="Hensen N."/>
            <person name="Bonometti L."/>
            <person name="Westerberg I."/>
            <person name="Brannstrom I.O."/>
            <person name="Guillou S."/>
            <person name="Cros-Aarteil S."/>
            <person name="Calhoun S."/>
            <person name="Haridas S."/>
            <person name="Kuo A."/>
            <person name="Mondo S."/>
            <person name="Pangilinan J."/>
            <person name="Riley R."/>
            <person name="Labutti K."/>
            <person name="Andreopoulos B."/>
            <person name="Lipzen A."/>
            <person name="Chen C."/>
            <person name="Yanf M."/>
            <person name="Daum C."/>
            <person name="Ng V."/>
            <person name="Clum A."/>
            <person name="Steindorff A."/>
            <person name="Ohm R."/>
            <person name="Martin F."/>
            <person name="Silar P."/>
            <person name="Natvig D."/>
            <person name="Lalanne C."/>
            <person name="Gautier V."/>
            <person name="Ament-Velasquez S.L."/>
            <person name="Kruys A."/>
            <person name="Hutchinson M.I."/>
            <person name="Powell A.J."/>
            <person name="Barry K."/>
            <person name="Miller A.N."/>
            <person name="Grigoriev I.V."/>
            <person name="Debuchy R."/>
            <person name="Gladieux P."/>
            <person name="Thoren M.H."/>
            <person name="Johannesson H."/>
        </authorList>
    </citation>
    <scope>NUCLEOTIDE SEQUENCE</scope>
    <source>
        <strain evidence="1">CBS 540.89</strain>
    </source>
</reference>
<name>A0AA40ELP0_9PEZI</name>
<dbReference type="EMBL" id="JAUKTV010000003">
    <property type="protein sequence ID" value="KAK0741611.1"/>
    <property type="molecule type" value="Genomic_DNA"/>
</dbReference>
<dbReference type="AlphaFoldDB" id="A0AA40ELP0"/>
<comment type="caution">
    <text evidence="1">The sequence shown here is derived from an EMBL/GenBank/DDBJ whole genome shotgun (WGS) entry which is preliminary data.</text>
</comment>
<proteinExistence type="predicted"/>
<keyword evidence="2" id="KW-1185">Reference proteome</keyword>
<evidence type="ECO:0000313" key="1">
    <source>
        <dbReference type="EMBL" id="KAK0741611.1"/>
    </source>
</evidence>
<organism evidence="1 2">
    <name type="scientific">Apiosordaria backusii</name>
    <dbReference type="NCBI Taxonomy" id="314023"/>
    <lineage>
        <taxon>Eukaryota</taxon>
        <taxon>Fungi</taxon>
        <taxon>Dikarya</taxon>
        <taxon>Ascomycota</taxon>
        <taxon>Pezizomycotina</taxon>
        <taxon>Sordariomycetes</taxon>
        <taxon>Sordariomycetidae</taxon>
        <taxon>Sordariales</taxon>
        <taxon>Lasiosphaeriaceae</taxon>
        <taxon>Apiosordaria</taxon>
    </lineage>
</organism>
<accession>A0AA40ELP0</accession>
<evidence type="ECO:0000313" key="2">
    <source>
        <dbReference type="Proteomes" id="UP001172159"/>
    </source>
</evidence>
<protein>
    <submittedName>
        <fullName evidence="1">Uncharacterized protein</fullName>
    </submittedName>
</protein>
<dbReference type="Proteomes" id="UP001172159">
    <property type="component" value="Unassembled WGS sequence"/>
</dbReference>
<gene>
    <name evidence="1" type="ORF">B0T21DRAFT_359767</name>
</gene>